<feature type="region of interest" description="Disordered" evidence="1">
    <location>
        <begin position="228"/>
        <end position="279"/>
    </location>
</feature>
<dbReference type="InterPro" id="IPR013974">
    <property type="entry name" value="SAF"/>
</dbReference>
<dbReference type="NCBIfam" id="TIGR03177">
    <property type="entry name" value="pilus_cpaB"/>
    <property type="match status" value="1"/>
</dbReference>
<evidence type="ECO:0000313" key="3">
    <source>
        <dbReference type="EMBL" id="TKB49968.1"/>
    </source>
</evidence>
<dbReference type="InterPro" id="IPR017592">
    <property type="entry name" value="Pilus_assmbl_Flp-typ_CpaB"/>
</dbReference>
<proteinExistence type="predicted"/>
<dbReference type="Pfam" id="PF16976">
    <property type="entry name" value="RcpC"/>
    <property type="match status" value="1"/>
</dbReference>
<feature type="compositionally biased region" description="Basic and acidic residues" evidence="1">
    <location>
        <begin position="234"/>
        <end position="246"/>
    </location>
</feature>
<dbReference type="InterPro" id="IPR031571">
    <property type="entry name" value="RcpC_dom"/>
</dbReference>
<feature type="domain" description="SAF" evidence="2">
    <location>
        <begin position="40"/>
        <end position="102"/>
    </location>
</feature>
<feature type="compositionally biased region" description="Polar residues" evidence="1">
    <location>
        <begin position="269"/>
        <end position="279"/>
    </location>
</feature>
<dbReference type="Proteomes" id="UP000305674">
    <property type="component" value="Unassembled WGS sequence"/>
</dbReference>
<dbReference type="RefSeq" id="WP_136852516.1">
    <property type="nucleotide sequence ID" value="NZ_SWCI01000003.1"/>
</dbReference>
<evidence type="ECO:0000259" key="2">
    <source>
        <dbReference type="SMART" id="SM00858"/>
    </source>
</evidence>
<dbReference type="Pfam" id="PF08666">
    <property type="entry name" value="SAF"/>
    <property type="match status" value="1"/>
</dbReference>
<dbReference type="SMART" id="SM00858">
    <property type="entry name" value="SAF"/>
    <property type="match status" value="1"/>
</dbReference>
<organism evidence="3 4">
    <name type="scientific">Ferrimonas sediminicola</name>
    <dbReference type="NCBI Taxonomy" id="2569538"/>
    <lineage>
        <taxon>Bacteria</taxon>
        <taxon>Pseudomonadati</taxon>
        <taxon>Pseudomonadota</taxon>
        <taxon>Gammaproteobacteria</taxon>
        <taxon>Alteromonadales</taxon>
        <taxon>Ferrimonadaceae</taxon>
        <taxon>Ferrimonas</taxon>
    </lineage>
</organism>
<evidence type="ECO:0000313" key="4">
    <source>
        <dbReference type="Proteomes" id="UP000305674"/>
    </source>
</evidence>
<keyword evidence="4" id="KW-1185">Reference proteome</keyword>
<reference evidence="3 4" key="1">
    <citation type="submission" date="2019-04" db="EMBL/GenBank/DDBJ databases">
        <authorList>
            <person name="Hwang J.C."/>
        </authorList>
    </citation>
    <scope>NUCLEOTIDE SEQUENCE [LARGE SCALE GENOMIC DNA]</scope>
    <source>
        <strain evidence="3 4">IMCC35001</strain>
    </source>
</reference>
<sequence length="279" mass="30183">MNTRSLFFVLLSLLFGVGAVLLAQSWLKQRQPAEGNPSQALVVTMAVNVPAGTVLEARHLSVQPLPKELIPDKAITETEKVVDRVAKFPMLRGDILHPDKLALKGEGSVLASLIEPNKRAVTIRVNDVVGVAGFLLPGNRVDVLVTYRVGNQRSASSEAITEVVLNNLKVLAVDQKVDQQTNQPLVVRAVTLEVSLEEAEVLMSARSLGNIQLALRNPTDDSQVELAQLNSEPEEAKAEPKVEAKPPDPVPVAPRPVQSSKRKIEVIRGTSQQTVSVES</sequence>
<gene>
    <name evidence="3" type="primary">cpaB</name>
    <name evidence="3" type="ORF">FCL40_07405</name>
</gene>
<comment type="caution">
    <text evidence="3">The sequence shown here is derived from an EMBL/GenBank/DDBJ whole genome shotgun (WGS) entry which is preliminary data.</text>
</comment>
<accession>A0A4U1BFG4</accession>
<dbReference type="OrthoDB" id="9788329at2"/>
<evidence type="ECO:0000256" key="1">
    <source>
        <dbReference type="SAM" id="MobiDB-lite"/>
    </source>
</evidence>
<name>A0A4U1BFG4_9GAMM</name>
<dbReference type="EMBL" id="SWCI01000003">
    <property type="protein sequence ID" value="TKB49968.1"/>
    <property type="molecule type" value="Genomic_DNA"/>
</dbReference>
<dbReference type="AlphaFoldDB" id="A0A4U1BFG4"/>
<protein>
    <submittedName>
        <fullName evidence="3">Flp pilus assembly protein CpaB</fullName>
    </submittedName>
</protein>
<dbReference type="CDD" id="cd11614">
    <property type="entry name" value="SAF_CpaB_FlgA_like"/>
    <property type="match status" value="1"/>
</dbReference>